<gene>
    <name evidence="10" type="ORF">DQG23_40785</name>
</gene>
<dbReference type="AlphaFoldDB" id="A0A329LLR4"/>
<feature type="transmembrane region" description="Helical" evidence="8">
    <location>
        <begin position="100"/>
        <end position="120"/>
    </location>
</feature>
<dbReference type="OrthoDB" id="9809099at2"/>
<evidence type="ECO:0000256" key="3">
    <source>
        <dbReference type="ARBA" id="ARBA00022676"/>
    </source>
</evidence>
<evidence type="ECO:0000313" key="11">
    <source>
        <dbReference type="Proteomes" id="UP000250369"/>
    </source>
</evidence>
<comment type="caution">
    <text evidence="10">The sequence shown here is derived from an EMBL/GenBank/DDBJ whole genome shotgun (WGS) entry which is preliminary data.</text>
</comment>
<keyword evidence="11" id="KW-1185">Reference proteome</keyword>
<comment type="subcellular location">
    <subcellularLocation>
        <location evidence="1">Cell membrane</location>
        <topology evidence="1">Multi-pass membrane protein</topology>
    </subcellularLocation>
</comment>
<dbReference type="GO" id="GO:0016763">
    <property type="term" value="F:pentosyltransferase activity"/>
    <property type="evidence" value="ECO:0007669"/>
    <property type="project" value="TreeGrafter"/>
</dbReference>
<evidence type="ECO:0000256" key="2">
    <source>
        <dbReference type="ARBA" id="ARBA00022475"/>
    </source>
</evidence>
<dbReference type="GO" id="GO:0009103">
    <property type="term" value="P:lipopolysaccharide biosynthetic process"/>
    <property type="evidence" value="ECO:0007669"/>
    <property type="project" value="UniProtKB-ARBA"/>
</dbReference>
<dbReference type="InterPro" id="IPR038731">
    <property type="entry name" value="RgtA/B/C-like"/>
</dbReference>
<feature type="domain" description="Glycosyltransferase RgtA/B/C/D-like" evidence="9">
    <location>
        <begin position="58"/>
        <end position="203"/>
    </location>
</feature>
<feature type="transmembrane region" description="Helical" evidence="8">
    <location>
        <begin position="156"/>
        <end position="182"/>
    </location>
</feature>
<feature type="transmembrane region" description="Helical" evidence="8">
    <location>
        <begin position="278"/>
        <end position="302"/>
    </location>
</feature>
<feature type="transmembrane region" description="Helical" evidence="8">
    <location>
        <begin position="194"/>
        <end position="213"/>
    </location>
</feature>
<feature type="transmembrane region" description="Helical" evidence="8">
    <location>
        <begin position="254"/>
        <end position="271"/>
    </location>
</feature>
<evidence type="ECO:0000256" key="7">
    <source>
        <dbReference type="ARBA" id="ARBA00023136"/>
    </source>
</evidence>
<proteinExistence type="predicted"/>
<dbReference type="EMBL" id="QMFB01000057">
    <property type="protein sequence ID" value="RAV08659.1"/>
    <property type="molecule type" value="Genomic_DNA"/>
</dbReference>
<keyword evidence="7 8" id="KW-0472">Membrane</keyword>
<reference evidence="10 11" key="1">
    <citation type="journal article" date="2009" name="Int. J. Syst. Evol. Microbiol.">
        <title>Paenibacillus contaminans sp. nov., isolated from a contaminated laboratory plate.</title>
        <authorList>
            <person name="Chou J.H."/>
            <person name="Lee J.H."/>
            <person name="Lin M.C."/>
            <person name="Chang P.S."/>
            <person name="Arun A.B."/>
            <person name="Young C.C."/>
            <person name="Chen W.M."/>
        </authorList>
    </citation>
    <scope>NUCLEOTIDE SEQUENCE [LARGE SCALE GENOMIC DNA]</scope>
    <source>
        <strain evidence="10 11">CKOBP-6</strain>
    </source>
</reference>
<accession>A0A329LLR4</accession>
<keyword evidence="2" id="KW-1003">Cell membrane</keyword>
<dbReference type="InterPro" id="IPR050297">
    <property type="entry name" value="LipidA_mod_glycosyltrf_83"/>
</dbReference>
<dbReference type="GO" id="GO:0005886">
    <property type="term" value="C:plasma membrane"/>
    <property type="evidence" value="ECO:0007669"/>
    <property type="project" value="UniProtKB-SubCell"/>
</dbReference>
<dbReference type="Proteomes" id="UP000250369">
    <property type="component" value="Unassembled WGS sequence"/>
</dbReference>
<evidence type="ECO:0000259" key="9">
    <source>
        <dbReference type="Pfam" id="PF13231"/>
    </source>
</evidence>
<evidence type="ECO:0000256" key="8">
    <source>
        <dbReference type="SAM" id="Phobius"/>
    </source>
</evidence>
<keyword evidence="3 10" id="KW-0328">Glycosyltransferase</keyword>
<dbReference type="Pfam" id="PF13231">
    <property type="entry name" value="PMT_2"/>
    <property type="match status" value="1"/>
</dbReference>
<evidence type="ECO:0000256" key="1">
    <source>
        <dbReference type="ARBA" id="ARBA00004651"/>
    </source>
</evidence>
<evidence type="ECO:0000256" key="4">
    <source>
        <dbReference type="ARBA" id="ARBA00022679"/>
    </source>
</evidence>
<feature type="transmembrane region" description="Helical" evidence="8">
    <location>
        <begin position="127"/>
        <end position="144"/>
    </location>
</feature>
<dbReference type="PANTHER" id="PTHR33908:SF11">
    <property type="entry name" value="MEMBRANE PROTEIN"/>
    <property type="match status" value="1"/>
</dbReference>
<keyword evidence="6 8" id="KW-1133">Transmembrane helix</keyword>
<evidence type="ECO:0000313" key="10">
    <source>
        <dbReference type="EMBL" id="RAV08659.1"/>
    </source>
</evidence>
<keyword evidence="5 8" id="KW-0812">Transmembrane</keyword>
<protein>
    <submittedName>
        <fullName evidence="10">Dolichyl-phosphate-mannose--protein mannosyltransferase</fullName>
    </submittedName>
</protein>
<feature type="transmembrane region" description="Helical" evidence="8">
    <location>
        <begin position="74"/>
        <end position="94"/>
    </location>
</feature>
<dbReference type="PANTHER" id="PTHR33908">
    <property type="entry name" value="MANNOSYLTRANSFERASE YKCB-RELATED"/>
    <property type="match status" value="1"/>
</dbReference>
<keyword evidence="4 10" id="KW-0808">Transferase</keyword>
<evidence type="ECO:0000256" key="6">
    <source>
        <dbReference type="ARBA" id="ARBA00022989"/>
    </source>
</evidence>
<sequence>MRIPHLGASPYEYDSWRQSDTEAMALNFVEQKFNILYPQMHYDGPKPNYVQLEFQITTFLIAVLYKLFGHHYELARIVPVLFFIGSAYFVYLIARRFFSAPAAWIAIVLYGSLPLTFLYSRAIMPESAALFFFTGCFYFFSRWIDEDRLPPLIAASLFTALAISQKVPTVFVGLPMIAMAIAKYKIRSLWNWKLWSFAAVSLLPPYLYFSWLASISEYTFVSGIASKHVLPNFLHAFYSDEALAFFRGELPKAFTVWGLALFIAGLATLNWRKQYPIGIWAAAMVLEAMTVVAVIKFNYYLIFLGPPLALLGARFLQTIGKSRTGTAVSLGLLAITCWTSLQTVLPSLHKQHTELIRQAEAVRELTGKDDLIVVGTDDPSLLNASNRNGWRVTNTLPGKPIEEIHYFKNHGAKYFVPLKGFIYGDDGSTKAYLDAHFEKIEVEGGYTIYKLQ</sequence>
<name>A0A329LLR4_9BACL</name>
<organism evidence="10 11">
    <name type="scientific">Paenibacillus contaminans</name>
    <dbReference type="NCBI Taxonomy" id="450362"/>
    <lineage>
        <taxon>Bacteria</taxon>
        <taxon>Bacillati</taxon>
        <taxon>Bacillota</taxon>
        <taxon>Bacilli</taxon>
        <taxon>Bacillales</taxon>
        <taxon>Paenibacillaceae</taxon>
        <taxon>Paenibacillus</taxon>
    </lineage>
</organism>
<evidence type="ECO:0000256" key="5">
    <source>
        <dbReference type="ARBA" id="ARBA00022692"/>
    </source>
</evidence>